<keyword evidence="5" id="KW-0645">Protease</keyword>
<dbReference type="AlphaFoldDB" id="A0A235BBT3"/>
<dbReference type="PANTHER" id="PTHR21581:SF33">
    <property type="entry name" value="D-ALANYL-D-ALANINE CARBOXYPEPTIDASE DACB"/>
    <property type="match status" value="1"/>
</dbReference>
<comment type="catalytic activity">
    <reaction evidence="11">
        <text>Preferential cleavage: (Ac)2-L-Lys-D-Ala-|-D-Ala. Also transpeptidation of peptidyl-alanyl moieties that are N-acyl substituents of D-alanine.</text>
        <dbReference type="EC" id="3.4.16.4"/>
    </reaction>
</comment>
<dbReference type="GO" id="GO:0006508">
    <property type="term" value="P:proteolysis"/>
    <property type="evidence" value="ECO:0007669"/>
    <property type="project" value="UniProtKB-KW"/>
</dbReference>
<feature type="active site" description="Proton acceptor" evidence="12">
    <location>
        <position position="65"/>
    </location>
</feature>
<accession>A0A235BBT3</accession>
<evidence type="ECO:0000256" key="13">
    <source>
        <dbReference type="PIRSR" id="PIRSR618044-2"/>
    </source>
</evidence>
<protein>
    <recommendedName>
        <fullName evidence="3">serine-type D-Ala-D-Ala carboxypeptidase</fullName>
        <ecNumber evidence="3">3.4.16.4</ecNumber>
    </recommendedName>
</protein>
<feature type="active site" evidence="12">
    <location>
        <position position="117"/>
    </location>
</feature>
<evidence type="ECO:0000256" key="9">
    <source>
        <dbReference type="ARBA" id="ARBA00022984"/>
    </source>
</evidence>
<dbReference type="InterPro" id="IPR012338">
    <property type="entry name" value="Beta-lactam/transpept-like"/>
</dbReference>
<comment type="similarity">
    <text evidence="2 14">Belongs to the peptidase S11 family.</text>
</comment>
<evidence type="ECO:0000313" key="18">
    <source>
        <dbReference type="Proteomes" id="UP000215459"/>
    </source>
</evidence>
<evidence type="ECO:0000259" key="15">
    <source>
        <dbReference type="Pfam" id="PF00768"/>
    </source>
</evidence>
<name>A0A235BBT3_9BACL</name>
<dbReference type="InterPro" id="IPR001967">
    <property type="entry name" value="Peptidase_S11_N"/>
</dbReference>
<dbReference type="SUPFAM" id="SSF56601">
    <property type="entry name" value="beta-lactamase/transpeptidase-like"/>
    <property type="match status" value="1"/>
</dbReference>
<dbReference type="GO" id="GO:0008360">
    <property type="term" value="P:regulation of cell shape"/>
    <property type="evidence" value="ECO:0007669"/>
    <property type="project" value="UniProtKB-KW"/>
</dbReference>
<dbReference type="Gene3D" id="2.30.140.30">
    <property type="match status" value="1"/>
</dbReference>
<dbReference type="Gene3D" id="3.40.710.10">
    <property type="entry name" value="DD-peptidase/beta-lactamase superfamily"/>
    <property type="match status" value="1"/>
</dbReference>
<evidence type="ECO:0000256" key="2">
    <source>
        <dbReference type="ARBA" id="ARBA00007164"/>
    </source>
</evidence>
<comment type="pathway">
    <text evidence="1">Cell wall biogenesis; peptidoglycan biosynthesis.</text>
</comment>
<dbReference type="PRINTS" id="PR00725">
    <property type="entry name" value="DADACBPTASE1"/>
</dbReference>
<evidence type="ECO:0000259" key="16">
    <source>
        <dbReference type="Pfam" id="PF07943"/>
    </source>
</evidence>
<dbReference type="UniPathway" id="UPA00219"/>
<keyword evidence="18" id="KW-1185">Reference proteome</keyword>
<evidence type="ECO:0000256" key="12">
    <source>
        <dbReference type="PIRSR" id="PIRSR618044-1"/>
    </source>
</evidence>
<evidence type="ECO:0000256" key="1">
    <source>
        <dbReference type="ARBA" id="ARBA00004752"/>
    </source>
</evidence>
<evidence type="ECO:0000256" key="7">
    <source>
        <dbReference type="ARBA" id="ARBA00022801"/>
    </source>
</evidence>
<feature type="binding site" evidence="13">
    <location>
        <position position="224"/>
    </location>
    <ligand>
        <name>substrate</name>
    </ligand>
</feature>
<feature type="domain" description="Peptidase S11 D-Ala-D-Ala carboxypeptidase A C-terminal" evidence="16">
    <location>
        <begin position="271"/>
        <end position="359"/>
    </location>
</feature>
<keyword evidence="10" id="KW-0961">Cell wall biogenesis/degradation</keyword>
<keyword evidence="7" id="KW-0378">Hydrolase</keyword>
<dbReference type="EC" id="3.4.16.4" evidence="3"/>
<keyword evidence="6" id="KW-0732">Signal</keyword>
<evidence type="ECO:0000256" key="10">
    <source>
        <dbReference type="ARBA" id="ARBA00023316"/>
    </source>
</evidence>
<dbReference type="Proteomes" id="UP000215459">
    <property type="component" value="Unassembled WGS sequence"/>
</dbReference>
<evidence type="ECO:0000256" key="4">
    <source>
        <dbReference type="ARBA" id="ARBA00022645"/>
    </source>
</evidence>
<gene>
    <name evidence="17" type="ORF">CHM34_01840</name>
</gene>
<keyword evidence="9" id="KW-0573">Peptidoglycan synthesis</keyword>
<sequence>MRWITLFLSIILVIPGFSIPNRGQAQEISVPEVSARAAAVIDVPSGRILYQKEADKRMRIASLTKVMTAIVAIEEGDLDQKVKVGPGAVGVEGSSIYLKQGERISLEHLLYGLMLRSGNDAAVAIAEHIGGSLEGFVYMMNEKARYLGLQGTHFENPHGLDAPHHYSTASDMARLTAYALKNPKFRQIVSTPVKTVPWPGEDWHRKWYNKNKMLRLYPGADGVKTGYTKRSKRTLISSATRDGRQLATVTLNAPDDWDDSMHLLEYGFQRFQALEVIRKGETMADVPADGPRRKEEWRVVASSGFSYPLTDQEQDRIKVVPVITYPLSRVDREGMRVGTARVYLDEEPIGSVPLVTKTTQAEDTVFTDWWSVLARVLGRGG</sequence>
<dbReference type="InterPro" id="IPR018044">
    <property type="entry name" value="Peptidase_S11"/>
</dbReference>
<evidence type="ECO:0000313" key="17">
    <source>
        <dbReference type="EMBL" id="OYD09760.1"/>
    </source>
</evidence>
<dbReference type="Pfam" id="PF00768">
    <property type="entry name" value="Peptidase_S11"/>
    <property type="match status" value="1"/>
</dbReference>
<feature type="domain" description="Peptidase S11 D-alanyl-D-alanine carboxypeptidase A N-terminal" evidence="15">
    <location>
        <begin position="26"/>
        <end position="254"/>
    </location>
</feature>
<evidence type="ECO:0000256" key="8">
    <source>
        <dbReference type="ARBA" id="ARBA00022960"/>
    </source>
</evidence>
<keyword evidence="8" id="KW-0133">Cell shape</keyword>
<keyword evidence="4" id="KW-0121">Carboxypeptidase</keyword>
<dbReference type="InterPro" id="IPR012907">
    <property type="entry name" value="Peptidase_S11_C"/>
</dbReference>
<reference evidence="17 18" key="1">
    <citation type="submission" date="2017-07" db="EMBL/GenBank/DDBJ databases">
        <title>The genome sequence of Paludifilum halophilum highlights mechanisms for microbial adaptation to high salt environemnts.</title>
        <authorList>
            <person name="Belbahri L."/>
        </authorList>
    </citation>
    <scope>NUCLEOTIDE SEQUENCE [LARGE SCALE GENOMIC DNA]</scope>
    <source>
        <strain evidence="17 18">DSM 102817</strain>
    </source>
</reference>
<dbReference type="OrthoDB" id="9791132at2"/>
<dbReference type="GO" id="GO:0009252">
    <property type="term" value="P:peptidoglycan biosynthetic process"/>
    <property type="evidence" value="ECO:0007669"/>
    <property type="project" value="UniProtKB-UniPathway"/>
</dbReference>
<feature type="active site" description="Acyl-ester intermediate" evidence="12">
    <location>
        <position position="62"/>
    </location>
</feature>
<evidence type="ECO:0000256" key="14">
    <source>
        <dbReference type="RuleBase" id="RU004016"/>
    </source>
</evidence>
<organism evidence="17 18">
    <name type="scientific">Paludifilum halophilum</name>
    <dbReference type="NCBI Taxonomy" id="1642702"/>
    <lineage>
        <taxon>Bacteria</taxon>
        <taxon>Bacillati</taxon>
        <taxon>Bacillota</taxon>
        <taxon>Bacilli</taxon>
        <taxon>Bacillales</taxon>
        <taxon>Thermoactinomycetaceae</taxon>
        <taxon>Paludifilum</taxon>
    </lineage>
</organism>
<evidence type="ECO:0000256" key="3">
    <source>
        <dbReference type="ARBA" id="ARBA00012448"/>
    </source>
</evidence>
<dbReference type="RefSeq" id="WP_094262861.1">
    <property type="nucleotide sequence ID" value="NZ_NOWF01000001.1"/>
</dbReference>
<dbReference type="PANTHER" id="PTHR21581">
    <property type="entry name" value="D-ALANYL-D-ALANINE CARBOXYPEPTIDASE"/>
    <property type="match status" value="1"/>
</dbReference>
<proteinExistence type="inferred from homology"/>
<dbReference type="EMBL" id="NOWF01000001">
    <property type="protein sequence ID" value="OYD09760.1"/>
    <property type="molecule type" value="Genomic_DNA"/>
</dbReference>
<evidence type="ECO:0000256" key="11">
    <source>
        <dbReference type="ARBA" id="ARBA00034000"/>
    </source>
</evidence>
<dbReference type="Pfam" id="PF07943">
    <property type="entry name" value="PBP5_C"/>
    <property type="match status" value="1"/>
</dbReference>
<dbReference type="GO" id="GO:0009002">
    <property type="term" value="F:serine-type D-Ala-D-Ala carboxypeptidase activity"/>
    <property type="evidence" value="ECO:0007669"/>
    <property type="project" value="UniProtKB-EC"/>
</dbReference>
<dbReference type="GO" id="GO:0071555">
    <property type="term" value="P:cell wall organization"/>
    <property type="evidence" value="ECO:0007669"/>
    <property type="project" value="UniProtKB-KW"/>
</dbReference>
<evidence type="ECO:0000256" key="5">
    <source>
        <dbReference type="ARBA" id="ARBA00022670"/>
    </source>
</evidence>
<evidence type="ECO:0000256" key="6">
    <source>
        <dbReference type="ARBA" id="ARBA00022729"/>
    </source>
</evidence>
<comment type="caution">
    <text evidence="17">The sequence shown here is derived from an EMBL/GenBank/DDBJ whole genome shotgun (WGS) entry which is preliminary data.</text>
</comment>